<evidence type="ECO:0000256" key="1">
    <source>
        <dbReference type="SAM" id="Coils"/>
    </source>
</evidence>
<reference evidence="3" key="2">
    <citation type="journal article" date="2021" name="PeerJ">
        <title>Extensive microbial diversity within the chicken gut microbiome revealed by metagenomics and culture.</title>
        <authorList>
            <person name="Gilroy R."/>
            <person name="Ravi A."/>
            <person name="Getino M."/>
            <person name="Pursley I."/>
            <person name="Horton D.L."/>
            <person name="Alikhan N.F."/>
            <person name="Baker D."/>
            <person name="Gharbi K."/>
            <person name="Hall N."/>
            <person name="Watson M."/>
            <person name="Adriaenssens E.M."/>
            <person name="Foster-Nyarko E."/>
            <person name="Jarju S."/>
            <person name="Secka A."/>
            <person name="Antonio M."/>
            <person name="Oren A."/>
            <person name="Chaudhuri R.R."/>
            <person name="La Ragione R."/>
            <person name="Hildebrand F."/>
            <person name="Pallen M.J."/>
        </authorList>
    </citation>
    <scope>NUCLEOTIDE SEQUENCE</scope>
    <source>
        <strain evidence="3">23406</strain>
    </source>
</reference>
<feature type="compositionally biased region" description="Basic and acidic residues" evidence="2">
    <location>
        <begin position="1"/>
        <end position="17"/>
    </location>
</feature>
<gene>
    <name evidence="3" type="ORF">IAB14_07395</name>
</gene>
<reference evidence="3" key="1">
    <citation type="submission" date="2020-10" db="EMBL/GenBank/DDBJ databases">
        <authorList>
            <person name="Gilroy R."/>
        </authorList>
    </citation>
    <scope>NUCLEOTIDE SEQUENCE</scope>
    <source>
        <strain evidence="3">23406</strain>
    </source>
</reference>
<protein>
    <submittedName>
        <fullName evidence="3">Uncharacterized protein</fullName>
    </submittedName>
</protein>
<dbReference type="EMBL" id="DVOH01000058">
    <property type="protein sequence ID" value="HIV00918.1"/>
    <property type="molecule type" value="Genomic_DNA"/>
</dbReference>
<accession>A0A9D1NEB8</accession>
<keyword evidence="1" id="KW-0175">Coiled coil</keyword>
<feature type="coiled-coil region" evidence="1">
    <location>
        <begin position="87"/>
        <end position="155"/>
    </location>
</feature>
<feature type="region of interest" description="Disordered" evidence="2">
    <location>
        <begin position="1"/>
        <end position="22"/>
    </location>
</feature>
<evidence type="ECO:0000313" key="3">
    <source>
        <dbReference type="EMBL" id="HIV00918.1"/>
    </source>
</evidence>
<proteinExistence type="predicted"/>
<evidence type="ECO:0000313" key="4">
    <source>
        <dbReference type="Proteomes" id="UP000886891"/>
    </source>
</evidence>
<organism evidence="3 4">
    <name type="scientific">Candidatus Stercoripulliclostridium merdipullorum</name>
    <dbReference type="NCBI Taxonomy" id="2840952"/>
    <lineage>
        <taxon>Bacteria</taxon>
        <taxon>Bacillati</taxon>
        <taxon>Bacillota</taxon>
        <taxon>Clostridia</taxon>
        <taxon>Eubacteriales</taxon>
        <taxon>Candidatus Stercoripulliclostridium</taxon>
    </lineage>
</organism>
<dbReference type="AlphaFoldDB" id="A0A9D1NEB8"/>
<name>A0A9D1NEB8_9FIRM</name>
<comment type="caution">
    <text evidence="3">The sequence shown here is derived from an EMBL/GenBank/DDBJ whole genome shotgun (WGS) entry which is preliminary data.</text>
</comment>
<sequence length="409" mass="47126">MAKAIGREPQRFSEGGKRNTPSFLRVADNRVPDEEFIRGYEGCEGDDVPLWWRRDVPARLSGKERRKLLRRMVERNRRIAEQNELTAEQNRRYAEQIERDAEALAERKREREKLIRLHDEEVELLGIANELRLERELLEVRRRQQELKREQIETETAIRTEERRQKKLLLQSEREGKLRAELTEAERTLLEEERVKEALRLRYLSDLELKEAMRAERNGAEPNAYSAFDDRNVLEIKDIYYKRKAETGYRLAGVSVTVPRGGVAIVYSENVKKLQAFAELLAPEPPADCELVRGSVLLNGKAIRPGSRIVRSEEVRRTLTEKGLRAFKGKYDVRTFTTLAQDTGCGKKGVAAARAMFFSVYADLAVLGDADPASLYLCRNRKVVPKGVLILTSSRVAMQKLPDVPFYKI</sequence>
<evidence type="ECO:0000256" key="2">
    <source>
        <dbReference type="SAM" id="MobiDB-lite"/>
    </source>
</evidence>
<dbReference type="Proteomes" id="UP000886891">
    <property type="component" value="Unassembled WGS sequence"/>
</dbReference>